<name>A0A5B8TG75_9LACO</name>
<reference evidence="1 2" key="1">
    <citation type="submission" date="2019-06" db="EMBL/GenBank/DDBJ databases">
        <title>Genome analyses of bacteria isolated from kimchi.</title>
        <authorList>
            <person name="Lee S."/>
            <person name="Ahn S."/>
            <person name="Roh S."/>
        </authorList>
    </citation>
    <scope>NUCLEOTIDE SEQUENCE [LARGE SCALE GENOMIC DNA]</scope>
    <source>
        <strain evidence="1 2">CBA3616</strain>
    </source>
</reference>
<accession>A0A5B8TG75</accession>
<dbReference type="RefSeq" id="WP_146989826.1">
    <property type="nucleotide sequence ID" value="NZ_CP042392.1"/>
</dbReference>
<gene>
    <name evidence="1" type="ORF">FGL77_09680</name>
</gene>
<evidence type="ECO:0000313" key="2">
    <source>
        <dbReference type="Proteomes" id="UP000321772"/>
    </source>
</evidence>
<dbReference type="PANTHER" id="PTHR39166">
    <property type="entry name" value="BLL1166 PROTEIN"/>
    <property type="match status" value="1"/>
</dbReference>
<organism evidence="1 2">
    <name type="scientific">Loigolactobacillus coryniformis</name>
    <dbReference type="NCBI Taxonomy" id="1610"/>
    <lineage>
        <taxon>Bacteria</taxon>
        <taxon>Bacillati</taxon>
        <taxon>Bacillota</taxon>
        <taxon>Bacilli</taxon>
        <taxon>Lactobacillales</taxon>
        <taxon>Lactobacillaceae</taxon>
        <taxon>Loigolactobacillus</taxon>
    </lineage>
</organism>
<dbReference type="GO" id="GO:0016740">
    <property type="term" value="F:transferase activity"/>
    <property type="evidence" value="ECO:0007669"/>
    <property type="project" value="UniProtKB-KW"/>
</dbReference>
<dbReference type="Proteomes" id="UP000321772">
    <property type="component" value="Chromosome"/>
</dbReference>
<dbReference type="InterPro" id="IPR009267">
    <property type="entry name" value="NTP_transf_6"/>
</dbReference>
<evidence type="ECO:0000313" key="1">
    <source>
        <dbReference type="EMBL" id="QEA53517.1"/>
    </source>
</evidence>
<dbReference type="Pfam" id="PF06042">
    <property type="entry name" value="NTP_transf_6"/>
    <property type="match status" value="1"/>
</dbReference>
<keyword evidence="1" id="KW-0808">Transferase</keyword>
<dbReference type="AlphaFoldDB" id="A0A5B8TG75"/>
<dbReference type="PANTHER" id="PTHR39166:SF1">
    <property type="entry name" value="BLL1166 PROTEIN"/>
    <property type="match status" value="1"/>
</dbReference>
<protein>
    <submittedName>
        <fullName evidence="1">Nucleotidyltransferase family protein</fullName>
    </submittedName>
</protein>
<sequence>MSALCHTLGSITQSVWNALFHQTPGYGISDVDIVYYDPDLSVAKEAATQEKIAQQLAGNQYTIDVKNEARVHLWYAQRFGKTITPYQSTEDAISTWPTTATALGVYIDENARLQAFAPYGLNDLFMGIVRPNKKLITAAVYQAKAHKWQQKWPDLTVVDW</sequence>
<dbReference type="EMBL" id="CP042392">
    <property type="protein sequence ID" value="QEA53517.1"/>
    <property type="molecule type" value="Genomic_DNA"/>
</dbReference>
<proteinExistence type="predicted"/>